<evidence type="ECO:0000256" key="5">
    <source>
        <dbReference type="SAM" id="MobiDB-lite"/>
    </source>
</evidence>
<gene>
    <name evidence="8" type="ORF">Mia14_0393</name>
</gene>
<dbReference type="GO" id="GO:0016020">
    <property type="term" value="C:membrane"/>
    <property type="evidence" value="ECO:0007669"/>
    <property type="project" value="UniProtKB-SubCell"/>
</dbReference>
<keyword evidence="2 6" id="KW-0812">Transmembrane</keyword>
<reference evidence="8 9" key="1">
    <citation type="journal article" date="2017" name="Nat. Commun.">
        <title>'ARMAN' archaea depend on association with euryarchaeal host in culture and in situ.</title>
        <authorList>
            <person name="Golyshina O."/>
            <person name="Toshchakov S."/>
            <person name="Makarova K."/>
            <person name="Gavrilov S."/>
            <person name="Korzhenkov A."/>
            <person name="La Cono V."/>
            <person name="Arcadi E."/>
            <person name="Nechitaylo T."/>
            <person name="Ferrer M."/>
            <person name="Kublanov I."/>
            <person name="Wolf Y."/>
            <person name="Yakimov M."/>
            <person name="Golyshin P."/>
            <person name="Slesarev A."/>
            <person name="Kozyavkin S."/>
        </authorList>
    </citation>
    <scope>NUCLEOTIDE SEQUENCE [LARGE SCALE GENOMIC DNA]</scope>
    <source>
        <strain evidence="8 9">Mia14</strain>
    </source>
</reference>
<feature type="transmembrane region" description="Helical" evidence="6">
    <location>
        <begin position="133"/>
        <end position="155"/>
    </location>
</feature>
<evidence type="ECO:0000256" key="6">
    <source>
        <dbReference type="SAM" id="Phobius"/>
    </source>
</evidence>
<accession>A0A218NMM6</accession>
<keyword evidence="3 6" id="KW-1133">Transmembrane helix</keyword>
<feature type="compositionally biased region" description="Low complexity" evidence="5">
    <location>
        <begin position="71"/>
        <end position="85"/>
    </location>
</feature>
<dbReference type="GO" id="GO:0055085">
    <property type="term" value="P:transmembrane transport"/>
    <property type="evidence" value="ECO:0007669"/>
    <property type="project" value="InterPro"/>
</dbReference>
<evidence type="ECO:0000313" key="9">
    <source>
        <dbReference type="Proteomes" id="UP000197679"/>
    </source>
</evidence>
<feature type="transmembrane region" description="Helical" evidence="6">
    <location>
        <begin position="238"/>
        <end position="256"/>
    </location>
</feature>
<feature type="domain" description="Amino acid permease/ SLC12A" evidence="7">
    <location>
        <begin position="108"/>
        <end position="487"/>
    </location>
</feature>
<dbReference type="PANTHER" id="PTHR42770">
    <property type="entry name" value="AMINO ACID TRANSPORTER-RELATED"/>
    <property type="match status" value="1"/>
</dbReference>
<feature type="transmembrane region" description="Helical" evidence="6">
    <location>
        <begin position="185"/>
        <end position="207"/>
    </location>
</feature>
<dbReference type="KEGG" id="marh:Mia14_0393"/>
<dbReference type="AlphaFoldDB" id="A0A218NMM6"/>
<dbReference type="InterPro" id="IPR050367">
    <property type="entry name" value="APC_superfamily"/>
</dbReference>
<keyword evidence="9" id="KW-1185">Reference proteome</keyword>
<feature type="transmembrane region" description="Helical" evidence="6">
    <location>
        <begin position="397"/>
        <end position="418"/>
    </location>
</feature>
<feature type="region of interest" description="Disordered" evidence="5">
    <location>
        <begin position="1"/>
        <end position="95"/>
    </location>
</feature>
<dbReference type="PIRSF" id="PIRSF006060">
    <property type="entry name" value="AA_transporter"/>
    <property type="match status" value="1"/>
</dbReference>
<feature type="transmembrane region" description="Helical" evidence="6">
    <location>
        <begin position="424"/>
        <end position="446"/>
    </location>
</feature>
<keyword evidence="4 6" id="KW-0472">Membrane</keyword>
<feature type="transmembrane region" description="Helical" evidence="6">
    <location>
        <begin position="105"/>
        <end position="127"/>
    </location>
</feature>
<evidence type="ECO:0000256" key="2">
    <source>
        <dbReference type="ARBA" id="ARBA00022692"/>
    </source>
</evidence>
<dbReference type="PANTHER" id="PTHR42770:SF11">
    <property type="entry name" value="INNER MEMBRANE TRANSPORT PROTEIN YBAT"/>
    <property type="match status" value="1"/>
</dbReference>
<evidence type="ECO:0000256" key="3">
    <source>
        <dbReference type="ARBA" id="ARBA00022989"/>
    </source>
</evidence>
<protein>
    <submittedName>
        <fullName evidence="8">U-APC2 family APC superfamily transporter</fullName>
    </submittedName>
</protein>
<organism evidence="8 9">
    <name type="scientific">Candidatus Mancarchaeum acidiphilum</name>
    <dbReference type="NCBI Taxonomy" id="1920749"/>
    <lineage>
        <taxon>Archaea</taxon>
        <taxon>Candidatus Micrarchaeota</taxon>
        <taxon>Candidatus Mancarchaeum</taxon>
    </lineage>
</organism>
<feature type="transmembrane region" description="Helical" evidence="6">
    <location>
        <begin position="485"/>
        <end position="504"/>
    </location>
</feature>
<feature type="transmembrane region" description="Helical" evidence="6">
    <location>
        <begin position="344"/>
        <end position="370"/>
    </location>
</feature>
<sequence>MIIYLGPMAENNPSNNTADNNGNLGINPVSASDSPSQANTVETSSQGGEIFNGNINKISKELDKDKKSNDKAAASAANGAASSQAKGDKEEEDDKEKKKLGFKETFFLAFGGQAPFISLLTFGTVMISMVGVAGAFAMIIATFVVLINGLVVYVMSSKFKRGGGYYIYAFYSLTSKLGLETGWSYFLYSLAYGGALLVGGAYVLFTFTGINQTFLALVVAVIASAFVLKGIKISAKYAMVMSIIEITVIIALSIFFLNTSHWHFYDPISFPALLFTAVIFGLGIPTGYGSIAPLSSDIKDSTRTIGKASISVLLVGGFIAAFFFYSLGALSFTGNVIELMAVKFGIIGAILIGFIALNDGTLGGMAYMIANSRTFSAMSSDKKFPTIFSININDKPILSEIFIVMVFVIVIVSVTQFIGLYAAFIALGALAGLTNLVVHISAGISLARISIKKLHKRIVEFGIGFLASLLSFIVLVFSLPGIDKYTVYLFFGWIILGFLYSEALDMANDVTDDS</sequence>
<dbReference type="Pfam" id="PF00324">
    <property type="entry name" value="AA_permease"/>
    <property type="match status" value="1"/>
</dbReference>
<feature type="compositionally biased region" description="Basic and acidic residues" evidence="5">
    <location>
        <begin position="58"/>
        <end position="70"/>
    </location>
</feature>
<evidence type="ECO:0000256" key="4">
    <source>
        <dbReference type="ARBA" id="ARBA00023136"/>
    </source>
</evidence>
<feature type="transmembrane region" description="Helical" evidence="6">
    <location>
        <begin position="312"/>
        <end position="332"/>
    </location>
</feature>
<evidence type="ECO:0000256" key="1">
    <source>
        <dbReference type="ARBA" id="ARBA00004141"/>
    </source>
</evidence>
<dbReference type="InterPro" id="IPR004841">
    <property type="entry name" value="AA-permease/SLC12A_dom"/>
</dbReference>
<feature type="compositionally biased region" description="Polar residues" evidence="5">
    <location>
        <begin position="11"/>
        <end position="57"/>
    </location>
</feature>
<feature type="transmembrane region" description="Helical" evidence="6">
    <location>
        <begin position="213"/>
        <end position="231"/>
    </location>
</feature>
<feature type="transmembrane region" description="Helical" evidence="6">
    <location>
        <begin position="268"/>
        <end position="291"/>
    </location>
</feature>
<evidence type="ECO:0000259" key="7">
    <source>
        <dbReference type="Pfam" id="PF00324"/>
    </source>
</evidence>
<evidence type="ECO:0000313" key="8">
    <source>
        <dbReference type="EMBL" id="ASI13715.1"/>
    </source>
</evidence>
<dbReference type="Proteomes" id="UP000197679">
    <property type="component" value="Chromosome"/>
</dbReference>
<dbReference type="Gene3D" id="1.20.1740.10">
    <property type="entry name" value="Amino acid/polyamine transporter I"/>
    <property type="match status" value="1"/>
</dbReference>
<comment type="subcellular location">
    <subcellularLocation>
        <location evidence="1">Membrane</location>
        <topology evidence="1">Multi-pass membrane protein</topology>
    </subcellularLocation>
</comment>
<feature type="transmembrane region" description="Helical" evidence="6">
    <location>
        <begin position="458"/>
        <end position="479"/>
    </location>
</feature>
<dbReference type="EMBL" id="CP019964">
    <property type="protein sequence ID" value="ASI13715.1"/>
    <property type="molecule type" value="Genomic_DNA"/>
</dbReference>
<name>A0A218NMM6_9ARCH</name>
<proteinExistence type="predicted"/>